<gene>
    <name evidence="2" type="ORF">CINCED_3A000543</name>
</gene>
<accession>A0A5E4MXY3</accession>
<feature type="region of interest" description="Disordered" evidence="1">
    <location>
        <begin position="26"/>
        <end position="89"/>
    </location>
</feature>
<reference evidence="2 3" key="1">
    <citation type="submission" date="2019-08" db="EMBL/GenBank/DDBJ databases">
        <authorList>
            <person name="Alioto T."/>
            <person name="Alioto T."/>
            <person name="Gomez Garrido J."/>
        </authorList>
    </citation>
    <scope>NUCLEOTIDE SEQUENCE [LARGE SCALE GENOMIC DNA]</scope>
</reference>
<proteinExistence type="predicted"/>
<dbReference type="AlphaFoldDB" id="A0A5E4MXY3"/>
<protein>
    <submittedName>
        <fullName evidence="2">Uncharacterized protein</fullName>
    </submittedName>
</protein>
<keyword evidence="3" id="KW-1185">Reference proteome</keyword>
<dbReference type="Proteomes" id="UP000325440">
    <property type="component" value="Unassembled WGS sequence"/>
</dbReference>
<evidence type="ECO:0000313" key="3">
    <source>
        <dbReference type="Proteomes" id="UP000325440"/>
    </source>
</evidence>
<sequence>MDQQIELPAKDVFALLGVPVPENLETVAKSGQGQGDAKDDAANESQYSLDEDDKVPINLITERPTVDVTPPEEHSSSDDMTDTEIDDERFHDPNWTANLKKSDCDALKILLQAIKNSDHTKTVCALIKLKMNEIEDFAYQNMFIALNGFEVLINILESNSHRCIVNNNH</sequence>
<name>A0A5E4MXY3_9HEMI</name>
<dbReference type="EMBL" id="CABPRJ010001443">
    <property type="protein sequence ID" value="VVC37190.1"/>
    <property type="molecule type" value="Genomic_DNA"/>
</dbReference>
<organism evidence="2 3">
    <name type="scientific">Cinara cedri</name>
    <dbReference type="NCBI Taxonomy" id="506608"/>
    <lineage>
        <taxon>Eukaryota</taxon>
        <taxon>Metazoa</taxon>
        <taxon>Ecdysozoa</taxon>
        <taxon>Arthropoda</taxon>
        <taxon>Hexapoda</taxon>
        <taxon>Insecta</taxon>
        <taxon>Pterygota</taxon>
        <taxon>Neoptera</taxon>
        <taxon>Paraneoptera</taxon>
        <taxon>Hemiptera</taxon>
        <taxon>Sternorrhyncha</taxon>
        <taxon>Aphidomorpha</taxon>
        <taxon>Aphidoidea</taxon>
        <taxon>Aphididae</taxon>
        <taxon>Lachninae</taxon>
        <taxon>Cinara</taxon>
    </lineage>
</organism>
<evidence type="ECO:0000313" key="2">
    <source>
        <dbReference type="EMBL" id="VVC37190.1"/>
    </source>
</evidence>
<evidence type="ECO:0000256" key="1">
    <source>
        <dbReference type="SAM" id="MobiDB-lite"/>
    </source>
</evidence>